<dbReference type="STRING" id="655827.E9E270"/>
<evidence type="ECO:0000259" key="2">
    <source>
        <dbReference type="Pfam" id="PF13460"/>
    </source>
</evidence>
<dbReference type="HOGENOM" id="CLU_025711_1_0_1"/>
<dbReference type="SUPFAM" id="SSF51735">
    <property type="entry name" value="NAD(P)-binding Rossmann-fold domains"/>
    <property type="match status" value="1"/>
</dbReference>
<dbReference type="OrthoDB" id="10254604at2759"/>
<dbReference type="AlphaFoldDB" id="E9E270"/>
<dbReference type="eggNOG" id="KOG1203">
    <property type="taxonomic scope" value="Eukaryota"/>
</dbReference>
<feature type="domain" description="NAD(P)-binding" evidence="2">
    <location>
        <begin position="11"/>
        <end position="245"/>
    </location>
</feature>
<reference evidence="3 4" key="1">
    <citation type="journal article" date="2011" name="PLoS Genet.">
        <title>Genome sequencing and comparative transcriptomics of the model entomopathogenic fungi Metarhizium anisopliae and M. acridum.</title>
        <authorList>
            <person name="Gao Q."/>
            <person name="Jin K."/>
            <person name="Ying S.H."/>
            <person name="Zhang Y."/>
            <person name="Xiao G."/>
            <person name="Shang Y."/>
            <person name="Duan Z."/>
            <person name="Hu X."/>
            <person name="Xie X.Q."/>
            <person name="Zhou G."/>
            <person name="Peng G."/>
            <person name="Luo Z."/>
            <person name="Huang W."/>
            <person name="Wang B."/>
            <person name="Fang W."/>
            <person name="Wang S."/>
            <person name="Zhong Y."/>
            <person name="Ma L.J."/>
            <person name="St Leger R.J."/>
            <person name="Zhao G.P."/>
            <person name="Pei Y."/>
            <person name="Feng M.G."/>
            <person name="Xia Y."/>
            <person name="Wang C."/>
        </authorList>
    </citation>
    <scope>NUCLEOTIDE SEQUENCE [LARGE SCALE GENOMIC DNA]</scope>
    <source>
        <strain evidence="3 4">CQMa 102</strain>
    </source>
</reference>
<dbReference type="PANTHER" id="PTHR15020:SF50">
    <property type="entry name" value="UPF0659 PROTEIN YMR090W"/>
    <property type="match status" value="1"/>
</dbReference>
<evidence type="ECO:0000313" key="4">
    <source>
        <dbReference type="Proteomes" id="UP000002499"/>
    </source>
</evidence>
<dbReference type="PANTHER" id="PTHR15020">
    <property type="entry name" value="FLAVIN REDUCTASE-RELATED"/>
    <property type="match status" value="1"/>
</dbReference>
<protein>
    <submittedName>
        <fullName evidence="3">NAD dependent epimerase/dehydratase family protein</fullName>
    </submittedName>
</protein>
<comment type="similarity">
    <text evidence="1">Belongs to the avfA family.</text>
</comment>
<dbReference type="Pfam" id="PF13460">
    <property type="entry name" value="NAD_binding_10"/>
    <property type="match status" value="1"/>
</dbReference>
<accession>E9E270</accession>
<dbReference type="Gene3D" id="3.40.50.720">
    <property type="entry name" value="NAD(P)-binding Rossmann-like Domain"/>
    <property type="match status" value="1"/>
</dbReference>
<proteinExistence type="inferred from homology"/>
<dbReference type="OMA" id="DYVAWSA"/>
<keyword evidence="4" id="KW-1185">Reference proteome</keyword>
<dbReference type="InterPro" id="IPR036291">
    <property type="entry name" value="NAD(P)-bd_dom_sf"/>
</dbReference>
<organism evidence="4">
    <name type="scientific">Metarhizium acridum (strain CQMa 102)</name>
    <dbReference type="NCBI Taxonomy" id="655827"/>
    <lineage>
        <taxon>Eukaryota</taxon>
        <taxon>Fungi</taxon>
        <taxon>Dikarya</taxon>
        <taxon>Ascomycota</taxon>
        <taxon>Pezizomycotina</taxon>
        <taxon>Sordariomycetes</taxon>
        <taxon>Hypocreomycetidae</taxon>
        <taxon>Hypocreales</taxon>
        <taxon>Clavicipitaceae</taxon>
        <taxon>Metarhizium</taxon>
    </lineage>
</organism>
<gene>
    <name evidence="3" type="ORF">MAC_03968</name>
</gene>
<evidence type="ECO:0000313" key="3">
    <source>
        <dbReference type="EMBL" id="EFY89986.1"/>
    </source>
</evidence>
<evidence type="ECO:0000256" key="1">
    <source>
        <dbReference type="ARBA" id="ARBA00038376"/>
    </source>
</evidence>
<name>E9E270_METAQ</name>
<dbReference type="EMBL" id="GL698494">
    <property type="protein sequence ID" value="EFY89986.1"/>
    <property type="molecule type" value="Genomic_DNA"/>
</dbReference>
<dbReference type="InParanoid" id="E9E270"/>
<dbReference type="InterPro" id="IPR016040">
    <property type="entry name" value="NAD(P)-bd_dom"/>
</dbReference>
<dbReference type="Proteomes" id="UP000002499">
    <property type="component" value="Unassembled WGS sequence"/>
</dbReference>
<sequence>MAASHHVLLIGGHGKVAQLLTPLLLKRSWTVTSMIRTKEQAPAIEKLGSGLPGKLHVLVSSVDEVSTQERAAAILNNVKPDYVAWSAGTPRQIRRLGAIAKAVTDLKQVPAAKAAPKWHTFKVDRDAAVNFIRAAADIPSIRRFLLVSYGGSRRAGASWWPEGEWDDYNKKVNHGVLATYYKAKIAADEVLYETSKKSSTLVGICLRPATLTEEPAGKVELGKTAHVNGKVSRATVAATADALLAADGVRNTWLDLQDGTEDLDAAVKRCIRDGVDAAEGEEIFHSRI</sequence>